<keyword evidence="3" id="KW-0418">Kinase</keyword>
<dbReference type="InterPro" id="IPR052059">
    <property type="entry name" value="CR_Ser/Thr_kinase"/>
</dbReference>
<accession>A0AAV6IZV9</accession>
<evidence type="ECO:0000313" key="6">
    <source>
        <dbReference type="EMBL" id="KAG5534436.1"/>
    </source>
</evidence>
<evidence type="ECO:0000256" key="4">
    <source>
        <dbReference type="ARBA" id="ARBA00022840"/>
    </source>
</evidence>
<gene>
    <name evidence="6" type="ORF">RHGRI_022535</name>
</gene>
<keyword evidence="2" id="KW-0547">Nucleotide-binding</keyword>
<evidence type="ECO:0000259" key="5">
    <source>
        <dbReference type="PROSITE" id="PS50011"/>
    </source>
</evidence>
<dbReference type="PROSITE" id="PS50011">
    <property type="entry name" value="PROTEIN_KINASE_DOM"/>
    <property type="match status" value="1"/>
</dbReference>
<dbReference type="GO" id="GO:0005524">
    <property type="term" value="F:ATP binding"/>
    <property type="evidence" value="ECO:0007669"/>
    <property type="project" value="UniProtKB-KW"/>
</dbReference>
<dbReference type="InterPro" id="IPR001245">
    <property type="entry name" value="Ser-Thr/Tyr_kinase_cat_dom"/>
</dbReference>
<dbReference type="SUPFAM" id="SSF56112">
    <property type="entry name" value="Protein kinase-like (PK-like)"/>
    <property type="match status" value="1"/>
</dbReference>
<proteinExistence type="predicted"/>
<keyword evidence="7" id="KW-1185">Reference proteome</keyword>
<sequence length="120" mass="13148">MDKTSYTEAGGVAGTLGYIAPECFLAGKATQQSDVYSFGVLLLEIVCGLRPGTVIDEFYCLVNWVRFLHREGRILDAVEERLGDEYVVEEAKKVLVLACSHPIASERPKTQAIVQLISGL</sequence>
<evidence type="ECO:0000313" key="7">
    <source>
        <dbReference type="Proteomes" id="UP000823749"/>
    </source>
</evidence>
<feature type="domain" description="Protein kinase" evidence="5">
    <location>
        <begin position="1"/>
        <end position="120"/>
    </location>
</feature>
<protein>
    <recommendedName>
        <fullName evidence="5">Protein kinase domain-containing protein</fullName>
    </recommendedName>
</protein>
<dbReference type="PANTHER" id="PTHR47973">
    <property type="entry name" value="CYSTEINE-RICH RECEPTOR-LIKE PROTEIN KINASE 3"/>
    <property type="match status" value="1"/>
</dbReference>
<comment type="caution">
    <text evidence="6">The sequence shown here is derived from an EMBL/GenBank/DDBJ whole genome shotgun (WGS) entry which is preliminary data.</text>
</comment>
<dbReference type="Proteomes" id="UP000823749">
    <property type="component" value="Chromosome 8"/>
</dbReference>
<dbReference type="InterPro" id="IPR000719">
    <property type="entry name" value="Prot_kinase_dom"/>
</dbReference>
<dbReference type="GO" id="GO:0004672">
    <property type="term" value="F:protein kinase activity"/>
    <property type="evidence" value="ECO:0007669"/>
    <property type="project" value="InterPro"/>
</dbReference>
<dbReference type="AlphaFoldDB" id="A0AAV6IZV9"/>
<dbReference type="Pfam" id="PF07714">
    <property type="entry name" value="PK_Tyr_Ser-Thr"/>
    <property type="match status" value="1"/>
</dbReference>
<name>A0AAV6IZV9_9ERIC</name>
<evidence type="ECO:0000256" key="1">
    <source>
        <dbReference type="ARBA" id="ARBA00022679"/>
    </source>
</evidence>
<dbReference type="InterPro" id="IPR011009">
    <property type="entry name" value="Kinase-like_dom_sf"/>
</dbReference>
<evidence type="ECO:0000256" key="2">
    <source>
        <dbReference type="ARBA" id="ARBA00022741"/>
    </source>
</evidence>
<keyword evidence="4" id="KW-0067">ATP-binding</keyword>
<reference evidence="6" key="1">
    <citation type="submission" date="2020-08" db="EMBL/GenBank/DDBJ databases">
        <title>Plant Genome Project.</title>
        <authorList>
            <person name="Zhang R.-G."/>
        </authorList>
    </citation>
    <scope>NUCLEOTIDE SEQUENCE</scope>
    <source>
        <strain evidence="6">WSP0</strain>
        <tissue evidence="6">Leaf</tissue>
    </source>
</reference>
<organism evidence="6 7">
    <name type="scientific">Rhododendron griersonianum</name>
    <dbReference type="NCBI Taxonomy" id="479676"/>
    <lineage>
        <taxon>Eukaryota</taxon>
        <taxon>Viridiplantae</taxon>
        <taxon>Streptophyta</taxon>
        <taxon>Embryophyta</taxon>
        <taxon>Tracheophyta</taxon>
        <taxon>Spermatophyta</taxon>
        <taxon>Magnoliopsida</taxon>
        <taxon>eudicotyledons</taxon>
        <taxon>Gunneridae</taxon>
        <taxon>Pentapetalae</taxon>
        <taxon>asterids</taxon>
        <taxon>Ericales</taxon>
        <taxon>Ericaceae</taxon>
        <taxon>Ericoideae</taxon>
        <taxon>Rhodoreae</taxon>
        <taxon>Rhododendron</taxon>
    </lineage>
</organism>
<evidence type="ECO:0000256" key="3">
    <source>
        <dbReference type="ARBA" id="ARBA00022777"/>
    </source>
</evidence>
<dbReference type="Gene3D" id="1.10.510.10">
    <property type="entry name" value="Transferase(Phosphotransferase) domain 1"/>
    <property type="match status" value="1"/>
</dbReference>
<keyword evidence="1" id="KW-0808">Transferase</keyword>
<dbReference type="EMBL" id="JACTNZ010000008">
    <property type="protein sequence ID" value="KAG5534436.1"/>
    <property type="molecule type" value="Genomic_DNA"/>
</dbReference>